<sequence length="52" mass="6338">MDDDLYMEYAKMRLGRQAKIFWENESYAAYRRGQPITSWVDMASRLRNKYVL</sequence>
<accession>A0A7I8IC38</accession>
<dbReference type="EMBL" id="LR746264">
    <property type="protein sequence ID" value="CAA7389261.1"/>
    <property type="molecule type" value="Genomic_DNA"/>
</dbReference>
<dbReference type="Proteomes" id="UP000663760">
    <property type="component" value="Chromosome 1"/>
</dbReference>
<evidence type="ECO:0000313" key="2">
    <source>
        <dbReference type="EMBL" id="CAA7389261.1"/>
    </source>
</evidence>
<reference evidence="1" key="1">
    <citation type="submission" date="2019-12" db="EMBL/GenBank/DDBJ databases">
        <authorList>
            <person name="Scholz U."/>
            <person name="Mascher M."/>
            <person name="Fiebig A."/>
        </authorList>
    </citation>
    <scope>NUCLEOTIDE SEQUENCE</scope>
</reference>
<dbReference type="AlphaFoldDB" id="A0A7I8IC38"/>
<organism evidence="1">
    <name type="scientific">Spirodela intermedia</name>
    <name type="common">Intermediate duckweed</name>
    <dbReference type="NCBI Taxonomy" id="51605"/>
    <lineage>
        <taxon>Eukaryota</taxon>
        <taxon>Viridiplantae</taxon>
        <taxon>Streptophyta</taxon>
        <taxon>Embryophyta</taxon>
        <taxon>Tracheophyta</taxon>
        <taxon>Spermatophyta</taxon>
        <taxon>Magnoliopsida</taxon>
        <taxon>Liliopsida</taxon>
        <taxon>Araceae</taxon>
        <taxon>Lemnoideae</taxon>
        <taxon>Spirodela</taxon>
    </lineage>
</organism>
<name>A0A7I8IC38_SPIIN</name>
<dbReference type="EMBL" id="LR743588">
    <property type="protein sequence ID" value="CAA2614843.1"/>
    <property type="molecule type" value="Genomic_DNA"/>
</dbReference>
<protein>
    <submittedName>
        <fullName evidence="1">Uncharacterized protein</fullName>
    </submittedName>
</protein>
<keyword evidence="3" id="KW-1185">Reference proteome</keyword>
<proteinExistence type="predicted"/>
<evidence type="ECO:0000313" key="1">
    <source>
        <dbReference type="EMBL" id="CAA2614843.1"/>
    </source>
</evidence>
<gene>
    <name evidence="1" type="ORF">SI7747_01001212</name>
    <name evidence="2" type="ORF">SI8410_01001339</name>
</gene>
<evidence type="ECO:0000313" key="3">
    <source>
        <dbReference type="Proteomes" id="UP000663760"/>
    </source>
</evidence>